<dbReference type="STRING" id="1834191.A5886_002511"/>
<dbReference type="InterPro" id="IPR024529">
    <property type="entry name" value="ECF_trnsprt_substrate-spec"/>
</dbReference>
<proteinExistence type="predicted"/>
<organism evidence="2 3">
    <name type="scientific">Candidatus Enterococcus testudinis</name>
    <dbReference type="NCBI Taxonomy" id="1834191"/>
    <lineage>
        <taxon>Bacteria</taxon>
        <taxon>Bacillati</taxon>
        <taxon>Bacillota</taxon>
        <taxon>Bacilli</taxon>
        <taxon>Lactobacillales</taxon>
        <taxon>Enterococcaceae</taxon>
        <taxon>Enterococcus</taxon>
    </lineage>
</organism>
<dbReference type="GO" id="GO:0022857">
    <property type="term" value="F:transmembrane transporter activity"/>
    <property type="evidence" value="ECO:0007669"/>
    <property type="project" value="InterPro"/>
</dbReference>
<feature type="transmembrane region" description="Helical" evidence="1">
    <location>
        <begin position="74"/>
        <end position="91"/>
    </location>
</feature>
<dbReference type="Proteomes" id="UP000195043">
    <property type="component" value="Unassembled WGS sequence"/>
</dbReference>
<name>A0A242A9L1_9ENTE</name>
<dbReference type="Pfam" id="PF12822">
    <property type="entry name" value="ECF_trnsprt"/>
    <property type="match status" value="1"/>
</dbReference>
<feature type="transmembrane region" description="Helical" evidence="1">
    <location>
        <begin position="187"/>
        <end position="206"/>
    </location>
</feature>
<keyword evidence="1" id="KW-0812">Transmembrane</keyword>
<protein>
    <recommendedName>
        <fullName evidence="4">ECF transporter S component</fullName>
    </recommendedName>
</protein>
<gene>
    <name evidence="2" type="ORF">A5886_002511</name>
</gene>
<evidence type="ECO:0000313" key="3">
    <source>
        <dbReference type="Proteomes" id="UP000195043"/>
    </source>
</evidence>
<evidence type="ECO:0008006" key="4">
    <source>
        <dbReference type="Google" id="ProtNLM"/>
    </source>
</evidence>
<feature type="transmembrane region" description="Helical" evidence="1">
    <location>
        <begin position="7"/>
        <end position="31"/>
    </location>
</feature>
<feature type="transmembrane region" description="Helical" evidence="1">
    <location>
        <begin position="43"/>
        <end position="67"/>
    </location>
</feature>
<evidence type="ECO:0000256" key="1">
    <source>
        <dbReference type="SAM" id="Phobius"/>
    </source>
</evidence>
<feature type="transmembrane region" description="Helical" evidence="1">
    <location>
        <begin position="130"/>
        <end position="154"/>
    </location>
</feature>
<dbReference type="AlphaFoldDB" id="A0A242A9L1"/>
<evidence type="ECO:0000313" key="2">
    <source>
        <dbReference type="EMBL" id="OTN77411.1"/>
    </source>
</evidence>
<keyword evidence="1" id="KW-1133">Transmembrane helix</keyword>
<dbReference type="RefSeq" id="WP_086275440.1">
    <property type="nucleotide sequence ID" value="NZ_NGKU01000001.1"/>
</dbReference>
<reference evidence="2 3" key="1">
    <citation type="submission" date="2017-05" db="EMBL/GenBank/DDBJ databases">
        <title>The Genome Sequence of Enterococcus sp. 8G7_MSG3316.</title>
        <authorList>
            <consortium name="The Broad Institute Genomics Platform"/>
            <consortium name="The Broad Institute Genomic Center for Infectious Diseases"/>
            <person name="Earl A."/>
            <person name="Manson A."/>
            <person name="Schwartman J."/>
            <person name="Gilmore M."/>
            <person name="Abouelleil A."/>
            <person name="Cao P."/>
            <person name="Chapman S."/>
            <person name="Cusick C."/>
            <person name="Shea T."/>
            <person name="Young S."/>
            <person name="Neafsey D."/>
            <person name="Nusbaum C."/>
            <person name="Birren B."/>
        </authorList>
    </citation>
    <scope>NUCLEOTIDE SEQUENCE [LARGE SCALE GENOMIC DNA]</scope>
    <source>
        <strain evidence="2 3">8G7_MSG3316</strain>
    </source>
</reference>
<keyword evidence="1" id="KW-0472">Membrane</keyword>
<keyword evidence="3" id="KW-1185">Reference proteome</keyword>
<sequence>MKKRSTFDLVLTAFFLGILILLASVPFLGFIPLGPINATTMHIPVIIASIILGPRIGAFLGGAFGIISMIRSTLIISPLSFVFSPFVPLYGSDQGSWKAIIVALIPRILIGVVPYFVFKGCQKMWKNKQGLSLLLAGVAGGLTNTILVMNLIYFLFHQEYANVIGEAGSAIYAAILGVIFTQGIPEAMVAGIATMAVASVLLRLVANRNKNRI</sequence>
<dbReference type="EMBL" id="NGKU01000001">
    <property type="protein sequence ID" value="OTN77411.1"/>
    <property type="molecule type" value="Genomic_DNA"/>
</dbReference>
<dbReference type="Gene3D" id="1.10.1760.20">
    <property type="match status" value="1"/>
</dbReference>
<accession>A0A242A9L1</accession>
<dbReference type="OrthoDB" id="9813540at2"/>
<feature type="transmembrane region" description="Helical" evidence="1">
    <location>
        <begin position="97"/>
        <end position="118"/>
    </location>
</feature>
<comment type="caution">
    <text evidence="2">The sequence shown here is derived from an EMBL/GenBank/DDBJ whole genome shotgun (WGS) entry which is preliminary data.</text>
</comment>